<dbReference type="Gene3D" id="1.10.10.10">
    <property type="entry name" value="Winged helix-like DNA-binding domain superfamily/Winged helix DNA-binding domain"/>
    <property type="match status" value="1"/>
</dbReference>
<dbReference type="PANTHER" id="PTHR33164:SF56">
    <property type="entry name" value="HTH-TYPE TRANSCRIPTIONAL REGULATOR MHQR"/>
    <property type="match status" value="1"/>
</dbReference>
<dbReference type="PROSITE" id="PS50995">
    <property type="entry name" value="HTH_MARR_2"/>
    <property type="match status" value="1"/>
</dbReference>
<dbReference type="Pfam" id="PF13463">
    <property type="entry name" value="HTH_27"/>
    <property type="match status" value="1"/>
</dbReference>
<dbReference type="InterPro" id="IPR039422">
    <property type="entry name" value="MarR/SlyA-like"/>
</dbReference>
<dbReference type="EMBL" id="BOML01000029">
    <property type="protein sequence ID" value="GIE02123.1"/>
    <property type="molecule type" value="Genomic_DNA"/>
</dbReference>
<dbReference type="InterPro" id="IPR036390">
    <property type="entry name" value="WH_DNA-bd_sf"/>
</dbReference>
<dbReference type="SMART" id="SM00347">
    <property type="entry name" value="HTH_MARR"/>
    <property type="match status" value="1"/>
</dbReference>
<gene>
    <name evidence="4" type="ORF">Adu01nite_34730</name>
</gene>
<dbReference type="PRINTS" id="PR00598">
    <property type="entry name" value="HTHMARR"/>
</dbReference>
<dbReference type="Proteomes" id="UP000637628">
    <property type="component" value="Unassembled WGS sequence"/>
</dbReference>
<evidence type="ECO:0000256" key="1">
    <source>
        <dbReference type="ARBA" id="ARBA00023015"/>
    </source>
</evidence>
<dbReference type="PANTHER" id="PTHR33164">
    <property type="entry name" value="TRANSCRIPTIONAL REGULATOR, MARR FAMILY"/>
    <property type="match status" value="1"/>
</dbReference>
<dbReference type="InterPro" id="IPR000835">
    <property type="entry name" value="HTH_MarR-typ"/>
</dbReference>
<accession>A0ABQ3YX34</accession>
<sequence length="144" mass="16428">MDNERDRSFELMRRIVTAQSRAGEKWIRDRDISLEQAFVLGYLRDHPGSIQREIANQVNRGEANVSSMLQKLEKRHLVERRLQEGNDRIKRVYATEAGIALIDGLGTAMAAVDEDILAPISQEEREVLTATLDKIAAQLPHHRK</sequence>
<organism evidence="4 5">
    <name type="scientific">Paractinoplanes durhamensis</name>
    <dbReference type="NCBI Taxonomy" id="113563"/>
    <lineage>
        <taxon>Bacteria</taxon>
        <taxon>Bacillati</taxon>
        <taxon>Actinomycetota</taxon>
        <taxon>Actinomycetes</taxon>
        <taxon>Micromonosporales</taxon>
        <taxon>Micromonosporaceae</taxon>
        <taxon>Paractinoplanes</taxon>
    </lineage>
</organism>
<feature type="domain" description="HTH marR-type" evidence="3">
    <location>
        <begin position="5"/>
        <end position="137"/>
    </location>
</feature>
<keyword evidence="2" id="KW-0804">Transcription</keyword>
<dbReference type="RefSeq" id="WP_203727887.1">
    <property type="nucleotide sequence ID" value="NZ_BAAATX010000001.1"/>
</dbReference>
<evidence type="ECO:0000313" key="4">
    <source>
        <dbReference type="EMBL" id="GIE02123.1"/>
    </source>
</evidence>
<comment type="caution">
    <text evidence="4">The sequence shown here is derived from an EMBL/GenBank/DDBJ whole genome shotgun (WGS) entry which is preliminary data.</text>
</comment>
<evidence type="ECO:0000313" key="5">
    <source>
        <dbReference type="Proteomes" id="UP000637628"/>
    </source>
</evidence>
<keyword evidence="5" id="KW-1185">Reference proteome</keyword>
<name>A0ABQ3YX34_9ACTN</name>
<keyword evidence="1" id="KW-0805">Transcription regulation</keyword>
<dbReference type="InterPro" id="IPR036388">
    <property type="entry name" value="WH-like_DNA-bd_sf"/>
</dbReference>
<reference evidence="4 5" key="1">
    <citation type="submission" date="2021-01" db="EMBL/GenBank/DDBJ databases">
        <title>Whole genome shotgun sequence of Actinoplanes durhamensis NBRC 14914.</title>
        <authorList>
            <person name="Komaki H."/>
            <person name="Tamura T."/>
        </authorList>
    </citation>
    <scope>NUCLEOTIDE SEQUENCE [LARGE SCALE GENOMIC DNA]</scope>
    <source>
        <strain evidence="4 5">NBRC 14914</strain>
    </source>
</reference>
<dbReference type="SUPFAM" id="SSF46785">
    <property type="entry name" value="Winged helix' DNA-binding domain"/>
    <property type="match status" value="1"/>
</dbReference>
<evidence type="ECO:0000256" key="2">
    <source>
        <dbReference type="ARBA" id="ARBA00023163"/>
    </source>
</evidence>
<protein>
    <recommendedName>
        <fullName evidence="3">HTH marR-type domain-containing protein</fullName>
    </recommendedName>
</protein>
<proteinExistence type="predicted"/>
<evidence type="ECO:0000259" key="3">
    <source>
        <dbReference type="PROSITE" id="PS50995"/>
    </source>
</evidence>